<evidence type="ECO:0000313" key="3">
    <source>
        <dbReference type="Proteomes" id="UP001553843"/>
    </source>
</evidence>
<comment type="caution">
    <text evidence="2">The sequence shown here is derived from an EMBL/GenBank/DDBJ whole genome shotgun (WGS) entry which is preliminary data.</text>
</comment>
<evidence type="ECO:0000313" key="2">
    <source>
        <dbReference type="EMBL" id="MEW2365075.1"/>
    </source>
</evidence>
<reference evidence="2 3" key="1">
    <citation type="submission" date="2024-06" db="EMBL/GenBank/DDBJ databases">
        <title>The Natural Products Discovery Center: Release of the First 8490 Sequenced Strains for Exploring Actinobacteria Biosynthetic Diversity.</title>
        <authorList>
            <person name="Kalkreuter E."/>
            <person name="Kautsar S.A."/>
            <person name="Yang D."/>
            <person name="Bader C.D."/>
            <person name="Teijaro C.N."/>
            <person name="Fluegel L."/>
            <person name="Davis C.M."/>
            <person name="Simpson J.R."/>
            <person name="Lauterbach L."/>
            <person name="Steele A.D."/>
            <person name="Gui C."/>
            <person name="Meng S."/>
            <person name="Li G."/>
            <person name="Viehrig K."/>
            <person name="Ye F."/>
            <person name="Su P."/>
            <person name="Kiefer A.F."/>
            <person name="Nichols A."/>
            <person name="Cepeda A.J."/>
            <person name="Yan W."/>
            <person name="Fan B."/>
            <person name="Jiang Y."/>
            <person name="Adhikari A."/>
            <person name="Zheng C.-J."/>
            <person name="Schuster L."/>
            <person name="Cowan T.M."/>
            <person name="Smanski M.J."/>
            <person name="Chevrette M.G."/>
            <person name="De Carvalho L.P.S."/>
            <person name="Shen B."/>
        </authorList>
    </citation>
    <scope>NUCLEOTIDE SEQUENCE [LARGE SCALE GENOMIC DNA]</scope>
    <source>
        <strain evidence="2 3">NPDC047833</strain>
    </source>
</reference>
<sequence length="142" mass="15348">MTDQRLPIDAVRRGHARDLRGRGFPEPPKPSATSPLGRIAHPCPPFERPRPFHGKKKEHASITAGGDFDGSVNSDFDLFVRWSYGEVTAYGNTQADAVGREYQLVPPPARAAALARTPHAGRSGAACEAVCGPELWRRGAAH</sequence>
<dbReference type="RefSeq" id="WP_359781610.1">
    <property type="nucleotide sequence ID" value="NZ_JBEYRR010000010.1"/>
</dbReference>
<protein>
    <submittedName>
        <fullName evidence="2">Uncharacterized protein</fullName>
    </submittedName>
</protein>
<dbReference type="EMBL" id="JBEYRS010000010">
    <property type="protein sequence ID" value="MEW2365075.1"/>
    <property type="molecule type" value="Genomic_DNA"/>
</dbReference>
<feature type="compositionally biased region" description="Basic and acidic residues" evidence="1">
    <location>
        <begin position="10"/>
        <end position="23"/>
    </location>
</feature>
<organism evidence="2 3">
    <name type="scientific">Streptomyces huasconensis</name>
    <dbReference type="NCBI Taxonomy" id="1854574"/>
    <lineage>
        <taxon>Bacteria</taxon>
        <taxon>Bacillati</taxon>
        <taxon>Actinomycetota</taxon>
        <taxon>Actinomycetes</taxon>
        <taxon>Kitasatosporales</taxon>
        <taxon>Streptomycetaceae</taxon>
        <taxon>Streptomyces</taxon>
    </lineage>
</organism>
<dbReference type="Proteomes" id="UP001553843">
    <property type="component" value="Unassembled WGS sequence"/>
</dbReference>
<proteinExistence type="predicted"/>
<evidence type="ECO:0000256" key="1">
    <source>
        <dbReference type="SAM" id="MobiDB-lite"/>
    </source>
</evidence>
<gene>
    <name evidence="2" type="ORF">AB0887_24395</name>
</gene>
<accession>A0ABV3M054</accession>
<feature type="region of interest" description="Disordered" evidence="1">
    <location>
        <begin position="1"/>
        <end position="68"/>
    </location>
</feature>
<keyword evidence="3" id="KW-1185">Reference proteome</keyword>
<name>A0ABV3M054_9ACTN</name>